<feature type="region of interest" description="Disordered" evidence="1">
    <location>
        <begin position="194"/>
        <end position="246"/>
    </location>
</feature>
<organism evidence="2">
    <name type="scientific">Bracon brevicornis</name>
    <dbReference type="NCBI Taxonomy" id="1563983"/>
    <lineage>
        <taxon>Eukaryota</taxon>
        <taxon>Metazoa</taxon>
        <taxon>Ecdysozoa</taxon>
        <taxon>Arthropoda</taxon>
        <taxon>Hexapoda</taxon>
        <taxon>Insecta</taxon>
        <taxon>Pterygota</taxon>
        <taxon>Neoptera</taxon>
        <taxon>Endopterygota</taxon>
        <taxon>Hymenoptera</taxon>
        <taxon>Apocrita</taxon>
        <taxon>Ichneumonoidea</taxon>
        <taxon>Braconidae</taxon>
        <taxon>Braconinae</taxon>
        <taxon>Bracon</taxon>
    </lineage>
</organism>
<accession>A0A6V7IYW8</accession>
<reference evidence="2" key="1">
    <citation type="submission" date="2020-07" db="EMBL/GenBank/DDBJ databases">
        <authorList>
            <person name="Ferguson B K."/>
        </authorList>
    </citation>
    <scope>NUCLEOTIDE SEQUENCE</scope>
    <source>
        <strain evidence="2">L06</strain>
    </source>
</reference>
<feature type="region of interest" description="Disordered" evidence="1">
    <location>
        <begin position="103"/>
        <end position="132"/>
    </location>
</feature>
<evidence type="ECO:0000256" key="1">
    <source>
        <dbReference type="SAM" id="MobiDB-lite"/>
    </source>
</evidence>
<name>A0A6V7IYW8_9HYME</name>
<gene>
    <name evidence="2" type="ORF">BBRV_LOCUS39303</name>
</gene>
<protein>
    <submittedName>
        <fullName evidence="2">Uncharacterized protein</fullName>
    </submittedName>
</protein>
<evidence type="ECO:0000313" key="2">
    <source>
        <dbReference type="EMBL" id="CAD1545415.1"/>
    </source>
</evidence>
<dbReference type="AlphaFoldDB" id="A0A6V7IYW8"/>
<dbReference type="EMBL" id="CADCXW020000012">
    <property type="protein sequence ID" value="CAD1545415.1"/>
    <property type="molecule type" value="Genomic_DNA"/>
</dbReference>
<sequence length="246" mass="27969">MTTSKAGVNREKRNFHLYFTYETPDDATSFELSSQTNGEQQVQDLTEIVKPAELKPLTPSPVSCCFSIINHSWTDRKKKKEEKVVGKCTPVRRIQTFLRSRLRKNSRQRAGLDTARGRKNRIGPLGTDETIKTDDKDNLETITGSIHEDVATRAPIKLPPLNLPSREDIQDIIPEKTILSLPVVKRNQQLRVRRQSFNRRPRFKMGPHVTQSAQLSPIPESELSKPASPRTPPKLKHFPFPPTSSD</sequence>
<proteinExistence type="predicted"/>
<feature type="compositionally biased region" description="Basic residues" evidence="1">
    <location>
        <begin position="194"/>
        <end position="205"/>
    </location>
</feature>